<dbReference type="Proteomes" id="UP001306950">
    <property type="component" value="Unassembled WGS sequence"/>
</dbReference>
<comment type="caution">
    <text evidence="1">The sequence shown here is derived from an EMBL/GenBank/DDBJ whole genome shotgun (WGS) entry which is preliminary data.</text>
</comment>
<evidence type="ECO:0000313" key="1">
    <source>
        <dbReference type="EMBL" id="MEF2964235.1"/>
    </source>
</evidence>
<gene>
    <name evidence="1" type="ORF">V3851_00205</name>
</gene>
<name>A0ABU7VKE6_9BACL</name>
<dbReference type="RefSeq" id="WP_331844482.1">
    <property type="nucleotide sequence ID" value="NZ_JAZHPZ010000001.1"/>
</dbReference>
<keyword evidence="2" id="KW-1185">Reference proteome</keyword>
<reference evidence="1 2" key="1">
    <citation type="submission" date="2024-02" db="EMBL/GenBank/DDBJ databases">
        <title>A nitrogen-fixing paenibacillus bacterium.</title>
        <authorList>
            <person name="Zhang W.L."/>
            <person name="Chen S.F."/>
        </authorList>
    </citation>
    <scope>NUCLEOTIDE SEQUENCE [LARGE SCALE GENOMIC DNA]</scope>
    <source>
        <strain evidence="1 2">M1</strain>
    </source>
</reference>
<accession>A0ABU7VKE6</accession>
<dbReference type="EMBL" id="JAZHPZ010000001">
    <property type="protein sequence ID" value="MEF2964235.1"/>
    <property type="molecule type" value="Genomic_DNA"/>
</dbReference>
<protein>
    <recommendedName>
        <fullName evidence="3">Restriction endonuclease</fullName>
    </recommendedName>
</protein>
<evidence type="ECO:0008006" key="3">
    <source>
        <dbReference type="Google" id="ProtNLM"/>
    </source>
</evidence>
<proteinExistence type="predicted"/>
<sequence>MNYEDMDFKISQESADYEAQSNLVVKNIEAVIKDSIANQRNKIVLNTNLKLGLPLENINKIAGPMMEAWAAEIFTDVRDDVDNPYRLINVDAQPRLGMADIVLQFKQGSSVFTGNVDVKATAGDILKSGRGPNITSFSRIRTAYVENPDFMFIILSLKHKVYSVRNEETLLMDGIMEITDYHAYDLKFISDGDISYNPALGSGQIQIKDIHYITYQHRTTWEFCRLLDAKYLRSSRRTMDDWYREAVKYKWIKS</sequence>
<organism evidence="1 2">
    <name type="scientific">Paenibacillus haidiansis</name>
    <dbReference type="NCBI Taxonomy" id="1574488"/>
    <lineage>
        <taxon>Bacteria</taxon>
        <taxon>Bacillati</taxon>
        <taxon>Bacillota</taxon>
        <taxon>Bacilli</taxon>
        <taxon>Bacillales</taxon>
        <taxon>Paenibacillaceae</taxon>
        <taxon>Paenibacillus</taxon>
    </lineage>
</organism>
<evidence type="ECO:0000313" key="2">
    <source>
        <dbReference type="Proteomes" id="UP001306950"/>
    </source>
</evidence>